<dbReference type="InterPro" id="IPR014729">
    <property type="entry name" value="Rossmann-like_a/b/a_fold"/>
</dbReference>
<organism evidence="2 3">
    <name type="scientific">Methanofollis tationis</name>
    <dbReference type="NCBI Taxonomy" id="81417"/>
    <lineage>
        <taxon>Archaea</taxon>
        <taxon>Methanobacteriati</taxon>
        <taxon>Methanobacteriota</taxon>
        <taxon>Stenosarchaea group</taxon>
        <taxon>Methanomicrobia</taxon>
        <taxon>Methanomicrobiales</taxon>
        <taxon>Methanomicrobiaceae</taxon>
        <taxon>Methanofollis</taxon>
    </lineage>
</organism>
<dbReference type="OrthoDB" id="5817at2157"/>
<comment type="caution">
    <text evidence="2">The sequence shown here is derived from an EMBL/GenBank/DDBJ whole genome shotgun (WGS) entry which is preliminary data.</text>
</comment>
<name>A0A7K4HKJ5_9EURY</name>
<dbReference type="AlphaFoldDB" id="A0A7K4HKJ5"/>
<feature type="domain" description="Phosphoadenosine phosphosulphate reductase" evidence="1">
    <location>
        <begin position="224"/>
        <end position="387"/>
    </location>
</feature>
<gene>
    <name evidence="2" type="ORF">HWN36_00245</name>
</gene>
<proteinExistence type="predicted"/>
<dbReference type="EMBL" id="JABXWR010000001">
    <property type="protein sequence ID" value="NVO65781.1"/>
    <property type="molecule type" value="Genomic_DNA"/>
</dbReference>
<dbReference type="PANTHER" id="PTHR43196:SF2">
    <property type="entry name" value="PHOSPHOADENOSINE PHOSPHOSULFATE REDUCTASE"/>
    <property type="match status" value="1"/>
</dbReference>
<dbReference type="SUPFAM" id="SSF52402">
    <property type="entry name" value="Adenine nucleotide alpha hydrolases-like"/>
    <property type="match status" value="1"/>
</dbReference>
<dbReference type="GO" id="GO:0003824">
    <property type="term" value="F:catalytic activity"/>
    <property type="evidence" value="ECO:0007669"/>
    <property type="project" value="InterPro"/>
</dbReference>
<accession>A0A7K4HKJ5</accession>
<dbReference type="InterPro" id="IPR050128">
    <property type="entry name" value="Sulfate_adenylyltrnsfr_sub2"/>
</dbReference>
<dbReference type="RefSeq" id="WP_176787336.1">
    <property type="nucleotide sequence ID" value="NZ_JABXWR010000001.1"/>
</dbReference>
<dbReference type="Proteomes" id="UP000570823">
    <property type="component" value="Unassembled WGS sequence"/>
</dbReference>
<sequence length="472" mass="54216">MREPSVKKTLYWCRQCNLPLIGRTCRCGAEGGEIPLQKPYDLRPALGHDMDLLRSLLQERYGTDHIPQIILFNKIGGVDRTEMIIANGVVFGRLTYDPVSGSYTLDLSQDALRSLLPFITKGIVDITGAAAEQRQENRRIGGKKVAVRTDISNGPVIVRSGERWGTGILRDGEVRVKQIGKVETVDLPDPSWGEAVRVNVRALKDLERTAVRFIRQHMDDRPRANVSFSGGKDSTVVLEIARRAGITDAYYVDTGMEFPETQAFVKETGIEKVIRGGDFWRDVKKYDLPRKDDRWCCERLKLQPVKDWLSRQGPCVTVQGNRWYESFMRSTLPPVVENPFNPLQLNISPIRNWRALEVFLYLWWRKVPYNPLYEMGFERVGCWHCPAMLQSEAARTKELHPALAARWEEYLRTWAQKEKIPQRCVDLGLWRWKELPPKMRELAAQEGIGLPKPRLKIRMATNIPLNPNQVRN</sequence>
<protein>
    <submittedName>
        <fullName evidence="2">Phosphoadenosine phosphosulfate reductase family protein</fullName>
    </submittedName>
</protein>
<evidence type="ECO:0000259" key="1">
    <source>
        <dbReference type="Pfam" id="PF01507"/>
    </source>
</evidence>
<dbReference type="InterPro" id="IPR002500">
    <property type="entry name" value="PAPS_reduct_dom"/>
</dbReference>
<evidence type="ECO:0000313" key="3">
    <source>
        <dbReference type="Proteomes" id="UP000570823"/>
    </source>
</evidence>
<dbReference type="Pfam" id="PF01507">
    <property type="entry name" value="PAPS_reduct"/>
    <property type="match status" value="1"/>
</dbReference>
<reference evidence="2 3" key="1">
    <citation type="submission" date="2020-06" db="EMBL/GenBank/DDBJ databases">
        <title>Methanofollis fontis sp. nov., a methanogen isolated from marine sediments near a cold seep at Four-Way Closure Ridge offshore southwestern Taiwan.</title>
        <authorList>
            <person name="Chen S.-C."/>
            <person name="Teng N.-H."/>
            <person name="Lin Y.-S."/>
            <person name="Lai M.-C."/>
            <person name="Chen H.-H."/>
            <person name="Wang C.-C."/>
        </authorList>
    </citation>
    <scope>NUCLEOTIDE SEQUENCE [LARGE SCALE GENOMIC DNA]</scope>
    <source>
        <strain evidence="2 3">DSM 2702</strain>
    </source>
</reference>
<keyword evidence="3" id="KW-1185">Reference proteome</keyword>
<evidence type="ECO:0000313" key="2">
    <source>
        <dbReference type="EMBL" id="NVO65781.1"/>
    </source>
</evidence>
<dbReference type="PANTHER" id="PTHR43196">
    <property type="entry name" value="SULFATE ADENYLYLTRANSFERASE SUBUNIT 2"/>
    <property type="match status" value="1"/>
</dbReference>
<dbReference type="Gene3D" id="3.40.50.620">
    <property type="entry name" value="HUPs"/>
    <property type="match status" value="1"/>
</dbReference>